<reference evidence="2" key="1">
    <citation type="journal article" date="2014" name="Int. J. Syst. Evol. Microbiol.">
        <title>Complete genome sequence of Corynebacterium casei LMG S-19264T (=DSM 44701T), isolated from a smear-ripened cheese.</title>
        <authorList>
            <consortium name="US DOE Joint Genome Institute (JGI-PGF)"/>
            <person name="Walter F."/>
            <person name="Albersmeier A."/>
            <person name="Kalinowski J."/>
            <person name="Ruckert C."/>
        </authorList>
    </citation>
    <scope>NUCLEOTIDE SEQUENCE</scope>
    <source>
        <strain evidence="2">JCM 3313</strain>
    </source>
</reference>
<keyword evidence="3" id="KW-1185">Reference proteome</keyword>
<name>A0A918ECE5_9PSEU</name>
<dbReference type="RefSeq" id="WP_189221635.1">
    <property type="nucleotide sequence ID" value="NZ_BMRG01000001.1"/>
</dbReference>
<dbReference type="AlphaFoldDB" id="A0A918ECE5"/>
<dbReference type="PANTHER" id="PTHR34109">
    <property type="entry name" value="BNAUNNG04460D PROTEIN-RELATED"/>
    <property type="match status" value="1"/>
</dbReference>
<dbReference type="InterPro" id="IPR029068">
    <property type="entry name" value="Glyas_Bleomycin-R_OHBP_Dase"/>
</dbReference>
<dbReference type="SUPFAM" id="SSF54593">
    <property type="entry name" value="Glyoxalase/Bleomycin resistance protein/Dihydroxybiphenyl dioxygenase"/>
    <property type="match status" value="1"/>
</dbReference>
<dbReference type="PROSITE" id="PS51819">
    <property type="entry name" value="VOC"/>
    <property type="match status" value="1"/>
</dbReference>
<feature type="domain" description="VOC" evidence="1">
    <location>
        <begin position="1"/>
        <end position="127"/>
    </location>
</feature>
<organism evidence="2 3">
    <name type="scientific">Saccharothrix coeruleofusca</name>
    <dbReference type="NCBI Taxonomy" id="33919"/>
    <lineage>
        <taxon>Bacteria</taxon>
        <taxon>Bacillati</taxon>
        <taxon>Actinomycetota</taxon>
        <taxon>Actinomycetes</taxon>
        <taxon>Pseudonocardiales</taxon>
        <taxon>Pseudonocardiaceae</taxon>
        <taxon>Saccharothrix</taxon>
    </lineage>
</organism>
<gene>
    <name evidence="2" type="ORF">GCM10010185_08350</name>
</gene>
<comment type="caution">
    <text evidence="2">The sequence shown here is derived from an EMBL/GenBank/DDBJ whole genome shotgun (WGS) entry which is preliminary data.</text>
</comment>
<dbReference type="InterPro" id="IPR004360">
    <property type="entry name" value="Glyas_Fos-R_dOase_dom"/>
</dbReference>
<accession>A0A918ECE5</accession>
<proteinExistence type="predicted"/>
<dbReference type="InterPro" id="IPR037523">
    <property type="entry name" value="VOC_core"/>
</dbReference>
<dbReference type="Gene3D" id="3.30.720.110">
    <property type="match status" value="1"/>
</dbReference>
<dbReference type="Gene3D" id="3.30.720.120">
    <property type="match status" value="1"/>
</dbReference>
<protein>
    <submittedName>
        <fullName evidence="2">Glyoxalase</fullName>
    </submittedName>
</protein>
<sequence>MISLSAYLGYRDAEAALDWLGRVFGFEVTMSFPDERGGVAHAELRLGDAAVIVFSDHDGYERPPRRGETSGLGLYLVVDDRAAVDAIHARAVTEGAEVIWKPEATEWGNYRVRVLDPEGFEWTCGTHRPGEPQGG</sequence>
<evidence type="ECO:0000259" key="1">
    <source>
        <dbReference type="PROSITE" id="PS51819"/>
    </source>
</evidence>
<evidence type="ECO:0000313" key="2">
    <source>
        <dbReference type="EMBL" id="GGP39147.1"/>
    </source>
</evidence>
<dbReference type="EMBL" id="BMRG01000001">
    <property type="protein sequence ID" value="GGP39147.1"/>
    <property type="molecule type" value="Genomic_DNA"/>
</dbReference>
<dbReference type="Proteomes" id="UP000639606">
    <property type="component" value="Unassembled WGS sequence"/>
</dbReference>
<reference evidence="2" key="2">
    <citation type="submission" date="2020-09" db="EMBL/GenBank/DDBJ databases">
        <authorList>
            <person name="Sun Q."/>
            <person name="Ohkuma M."/>
        </authorList>
    </citation>
    <scope>NUCLEOTIDE SEQUENCE</scope>
    <source>
        <strain evidence="2">JCM 3313</strain>
    </source>
</reference>
<evidence type="ECO:0000313" key="3">
    <source>
        <dbReference type="Proteomes" id="UP000639606"/>
    </source>
</evidence>
<dbReference type="Pfam" id="PF00903">
    <property type="entry name" value="Glyoxalase"/>
    <property type="match status" value="1"/>
</dbReference>